<protein>
    <submittedName>
        <fullName evidence="3">Helix-turn-helix domain-containing protein</fullName>
    </submittedName>
</protein>
<comment type="caution">
    <text evidence="3">The sequence shown here is derived from an EMBL/GenBank/DDBJ whole genome shotgun (WGS) entry which is preliminary data.</text>
</comment>
<feature type="domain" description="Helix-turn-helix" evidence="2">
    <location>
        <begin position="5"/>
        <end position="55"/>
    </location>
</feature>
<dbReference type="InterPro" id="IPR009061">
    <property type="entry name" value="DNA-bd_dom_put_sf"/>
</dbReference>
<feature type="region of interest" description="Disordered" evidence="1">
    <location>
        <begin position="54"/>
        <end position="74"/>
    </location>
</feature>
<accession>A0ABT4XPE7</accession>
<evidence type="ECO:0000313" key="4">
    <source>
        <dbReference type="Proteomes" id="UP001210720"/>
    </source>
</evidence>
<dbReference type="SUPFAM" id="SSF46955">
    <property type="entry name" value="Putative DNA-binding domain"/>
    <property type="match status" value="1"/>
</dbReference>
<evidence type="ECO:0000256" key="1">
    <source>
        <dbReference type="SAM" id="MobiDB-lite"/>
    </source>
</evidence>
<feature type="compositionally biased region" description="Polar residues" evidence="1">
    <location>
        <begin position="58"/>
        <end position="74"/>
    </location>
</feature>
<organism evidence="3 4">
    <name type="scientific">Thalassococcus lentus</name>
    <dbReference type="NCBI Taxonomy" id="1210524"/>
    <lineage>
        <taxon>Bacteria</taxon>
        <taxon>Pseudomonadati</taxon>
        <taxon>Pseudomonadota</taxon>
        <taxon>Alphaproteobacteria</taxon>
        <taxon>Rhodobacterales</taxon>
        <taxon>Roseobacteraceae</taxon>
        <taxon>Thalassococcus</taxon>
    </lineage>
</organism>
<dbReference type="RefSeq" id="WP_271431154.1">
    <property type="nucleotide sequence ID" value="NZ_JAQIOY010000001.1"/>
</dbReference>
<dbReference type="Proteomes" id="UP001210720">
    <property type="component" value="Unassembled WGS sequence"/>
</dbReference>
<name>A0ABT4XPE7_9RHOB</name>
<reference evidence="3 4" key="1">
    <citation type="submission" date="2023-01" db="EMBL/GenBank/DDBJ databases">
        <title>Thalassococcus onchidii sp. nov., isolated from a marine invertebrate from the South China Sea.</title>
        <authorList>
            <person name="Xu S."/>
            <person name="Liu Z."/>
            <person name="Xu Y."/>
        </authorList>
    </citation>
    <scope>NUCLEOTIDE SEQUENCE [LARGE SCALE GENOMIC DNA]</scope>
    <source>
        <strain evidence="3 4">KCTC 32084</strain>
    </source>
</reference>
<evidence type="ECO:0000313" key="3">
    <source>
        <dbReference type="EMBL" id="MDA7423820.1"/>
    </source>
</evidence>
<sequence>MTDRLLKVSEITEQLAIAEPTVWRWISNGKFPAPIKLGRASRWRQSTIEQWLKEQESSWDANPAQSTAEVGHSN</sequence>
<evidence type="ECO:0000259" key="2">
    <source>
        <dbReference type="Pfam" id="PF12728"/>
    </source>
</evidence>
<dbReference type="Gene3D" id="1.10.238.160">
    <property type="match status" value="1"/>
</dbReference>
<dbReference type="Pfam" id="PF12728">
    <property type="entry name" value="HTH_17"/>
    <property type="match status" value="1"/>
</dbReference>
<keyword evidence="4" id="KW-1185">Reference proteome</keyword>
<dbReference type="EMBL" id="JAQIOY010000001">
    <property type="protein sequence ID" value="MDA7423820.1"/>
    <property type="molecule type" value="Genomic_DNA"/>
</dbReference>
<proteinExistence type="predicted"/>
<gene>
    <name evidence="3" type="ORF">PFY00_03705</name>
</gene>
<dbReference type="InterPro" id="IPR041657">
    <property type="entry name" value="HTH_17"/>
</dbReference>